<protein>
    <submittedName>
        <fullName evidence="9">ABC transporter ATP-binding protein</fullName>
    </submittedName>
</protein>
<dbReference type="InterPro" id="IPR027417">
    <property type="entry name" value="P-loop_NTPase"/>
</dbReference>
<dbReference type="InterPro" id="IPR017871">
    <property type="entry name" value="ABC_transporter-like_CS"/>
</dbReference>
<name>A0ABW4S037_9RHOB</name>
<evidence type="ECO:0000256" key="1">
    <source>
        <dbReference type="ARBA" id="ARBA00004417"/>
    </source>
</evidence>
<dbReference type="RefSeq" id="WP_390259004.1">
    <property type="nucleotide sequence ID" value="NZ_JBHUGH010000002.1"/>
</dbReference>
<comment type="similarity">
    <text evidence="2">Belongs to the ABC transporter superfamily.</text>
</comment>
<dbReference type="Pfam" id="PF08352">
    <property type="entry name" value="oligo_HPY"/>
    <property type="match status" value="1"/>
</dbReference>
<dbReference type="PANTHER" id="PTHR43297">
    <property type="entry name" value="OLIGOPEPTIDE TRANSPORT ATP-BINDING PROTEIN APPD"/>
    <property type="match status" value="1"/>
</dbReference>
<keyword evidence="5" id="KW-0547">Nucleotide-binding</keyword>
<comment type="subcellular location">
    <subcellularLocation>
        <location evidence="1">Cell inner membrane</location>
        <topology evidence="1">Peripheral membrane protein</topology>
    </subcellularLocation>
</comment>
<keyword evidence="3" id="KW-0813">Transport</keyword>
<dbReference type="SMART" id="SM00382">
    <property type="entry name" value="AAA"/>
    <property type="match status" value="1"/>
</dbReference>
<dbReference type="InterPro" id="IPR013563">
    <property type="entry name" value="Oligopep_ABC_C"/>
</dbReference>
<keyword evidence="4" id="KW-1003">Cell membrane</keyword>
<dbReference type="SUPFAM" id="SSF52540">
    <property type="entry name" value="P-loop containing nucleoside triphosphate hydrolases"/>
    <property type="match status" value="1"/>
</dbReference>
<dbReference type="Pfam" id="PF00005">
    <property type="entry name" value="ABC_tran"/>
    <property type="match status" value="1"/>
</dbReference>
<dbReference type="NCBIfam" id="TIGR01727">
    <property type="entry name" value="oligo_HPY"/>
    <property type="match status" value="1"/>
</dbReference>
<comment type="caution">
    <text evidence="9">The sequence shown here is derived from an EMBL/GenBank/DDBJ whole genome shotgun (WGS) entry which is preliminary data.</text>
</comment>
<accession>A0ABW4S037</accession>
<dbReference type="PANTHER" id="PTHR43297:SF2">
    <property type="entry name" value="DIPEPTIDE TRANSPORT ATP-BINDING PROTEIN DPPD"/>
    <property type="match status" value="1"/>
</dbReference>
<evidence type="ECO:0000313" key="9">
    <source>
        <dbReference type="EMBL" id="MFD1910951.1"/>
    </source>
</evidence>
<dbReference type="GO" id="GO:0005524">
    <property type="term" value="F:ATP binding"/>
    <property type="evidence" value="ECO:0007669"/>
    <property type="project" value="UniProtKB-KW"/>
</dbReference>
<evidence type="ECO:0000256" key="5">
    <source>
        <dbReference type="ARBA" id="ARBA00022741"/>
    </source>
</evidence>
<proteinExistence type="inferred from homology"/>
<evidence type="ECO:0000259" key="8">
    <source>
        <dbReference type="PROSITE" id="PS50893"/>
    </source>
</evidence>
<dbReference type="PROSITE" id="PS00211">
    <property type="entry name" value="ABC_TRANSPORTER_1"/>
    <property type="match status" value="1"/>
</dbReference>
<evidence type="ECO:0000313" key="10">
    <source>
        <dbReference type="Proteomes" id="UP001597353"/>
    </source>
</evidence>
<evidence type="ECO:0000256" key="6">
    <source>
        <dbReference type="ARBA" id="ARBA00022840"/>
    </source>
</evidence>
<evidence type="ECO:0000256" key="3">
    <source>
        <dbReference type="ARBA" id="ARBA00022448"/>
    </source>
</evidence>
<dbReference type="CDD" id="cd03257">
    <property type="entry name" value="ABC_NikE_OppD_transporters"/>
    <property type="match status" value="1"/>
</dbReference>
<organism evidence="9 10">
    <name type="scientific">Halodurantibacterium flavum</name>
    <dbReference type="NCBI Taxonomy" id="1382802"/>
    <lineage>
        <taxon>Bacteria</taxon>
        <taxon>Pseudomonadati</taxon>
        <taxon>Pseudomonadota</taxon>
        <taxon>Alphaproteobacteria</taxon>
        <taxon>Rhodobacterales</taxon>
        <taxon>Paracoccaceae</taxon>
        <taxon>Halodurantibacterium</taxon>
    </lineage>
</organism>
<evidence type="ECO:0000256" key="4">
    <source>
        <dbReference type="ARBA" id="ARBA00022475"/>
    </source>
</evidence>
<dbReference type="EMBL" id="JBHUGH010000002">
    <property type="protein sequence ID" value="MFD1910951.1"/>
    <property type="molecule type" value="Genomic_DNA"/>
</dbReference>
<dbReference type="Gene3D" id="3.40.50.300">
    <property type="entry name" value="P-loop containing nucleotide triphosphate hydrolases"/>
    <property type="match status" value="1"/>
</dbReference>
<feature type="domain" description="ABC transporter" evidence="8">
    <location>
        <begin position="5"/>
        <end position="255"/>
    </location>
</feature>
<gene>
    <name evidence="9" type="ORF">ACFSGJ_01825</name>
</gene>
<keyword evidence="7" id="KW-0472">Membrane</keyword>
<keyword evidence="10" id="KW-1185">Reference proteome</keyword>
<evidence type="ECO:0000256" key="7">
    <source>
        <dbReference type="ARBA" id="ARBA00023136"/>
    </source>
</evidence>
<dbReference type="InterPro" id="IPR003593">
    <property type="entry name" value="AAA+_ATPase"/>
</dbReference>
<reference evidence="10" key="1">
    <citation type="journal article" date="2019" name="Int. J. Syst. Evol. Microbiol.">
        <title>The Global Catalogue of Microorganisms (GCM) 10K type strain sequencing project: providing services to taxonomists for standard genome sequencing and annotation.</title>
        <authorList>
            <consortium name="The Broad Institute Genomics Platform"/>
            <consortium name="The Broad Institute Genome Sequencing Center for Infectious Disease"/>
            <person name="Wu L."/>
            <person name="Ma J."/>
        </authorList>
    </citation>
    <scope>NUCLEOTIDE SEQUENCE [LARGE SCALE GENOMIC DNA]</scope>
    <source>
        <strain evidence="10">CGMCC 4.7242</strain>
    </source>
</reference>
<evidence type="ECO:0000256" key="2">
    <source>
        <dbReference type="ARBA" id="ARBA00005417"/>
    </source>
</evidence>
<dbReference type="InterPro" id="IPR003439">
    <property type="entry name" value="ABC_transporter-like_ATP-bd"/>
</dbReference>
<keyword evidence="6 9" id="KW-0067">ATP-binding</keyword>
<dbReference type="InterPro" id="IPR050388">
    <property type="entry name" value="ABC_Ni/Peptide_Import"/>
</dbReference>
<dbReference type="PROSITE" id="PS50893">
    <property type="entry name" value="ABC_TRANSPORTER_2"/>
    <property type="match status" value="1"/>
</dbReference>
<sequence length="323" mass="35181">MNDVIDIKGLHTYFSTPRGTVKSVRGVDLRIGQGEIVGLVGESGSGKSVTAHSIIRLLPSVGHIAQGEILFEGMDLARQPEAALRRVRGNAIAMIFQEPMTSLNPVLRVGRQVAEVIRLHERLSAREARARVVDLFRQVGIPAPEARYDAYPHEMSGGMRQRVMIAMSLACQPRLIIADEPTTALDVTIQAQVLDLLRKLVTERGSSLLMITHDLGVVSETADRVAVMYAGQIVETAPVDAFFARPLHPYAAALMQCVPQIDTGRAGRGALPTIPGTVPDLADLPPGCAFQDRCPHVMARCRSEEPPLAVLSENRQARCWLHV</sequence>
<dbReference type="Proteomes" id="UP001597353">
    <property type="component" value="Unassembled WGS sequence"/>
</dbReference>